<dbReference type="EMBL" id="BMAO01012235">
    <property type="protein sequence ID" value="GFQ79826.1"/>
    <property type="molecule type" value="Genomic_DNA"/>
</dbReference>
<name>A0A8X6FHJ2_TRICU</name>
<sequence length="114" mass="13178">MVKSTKYNFYDDNRKKCIIVNDDFEEEEKDLFDSDWSSSSTNPNFKMESYNDAFHFKPISMDASPVNSKDEYGIIDNPVFEAEGKKLNDTIKSNSASSLSNPNFETKPYKMLFI</sequence>
<accession>A0A8X6FHJ2</accession>
<dbReference type="AlphaFoldDB" id="A0A8X6FHJ2"/>
<evidence type="ECO:0000313" key="1">
    <source>
        <dbReference type="EMBL" id="GFQ79826.1"/>
    </source>
</evidence>
<gene>
    <name evidence="1" type="ORF">TNCT_415571</name>
</gene>
<reference evidence="1" key="1">
    <citation type="submission" date="2020-07" db="EMBL/GenBank/DDBJ databases">
        <title>Multicomponent nature underlies the extraordinary mechanical properties of spider dragline silk.</title>
        <authorList>
            <person name="Kono N."/>
            <person name="Nakamura H."/>
            <person name="Mori M."/>
            <person name="Yoshida Y."/>
            <person name="Ohtoshi R."/>
            <person name="Malay A.D."/>
            <person name="Moran D.A.P."/>
            <person name="Tomita M."/>
            <person name="Numata K."/>
            <person name="Arakawa K."/>
        </authorList>
    </citation>
    <scope>NUCLEOTIDE SEQUENCE</scope>
</reference>
<keyword evidence="2" id="KW-1185">Reference proteome</keyword>
<proteinExistence type="predicted"/>
<evidence type="ECO:0000313" key="2">
    <source>
        <dbReference type="Proteomes" id="UP000887116"/>
    </source>
</evidence>
<comment type="caution">
    <text evidence="1">The sequence shown here is derived from an EMBL/GenBank/DDBJ whole genome shotgun (WGS) entry which is preliminary data.</text>
</comment>
<organism evidence="1 2">
    <name type="scientific">Trichonephila clavata</name>
    <name type="common">Joro spider</name>
    <name type="synonym">Nephila clavata</name>
    <dbReference type="NCBI Taxonomy" id="2740835"/>
    <lineage>
        <taxon>Eukaryota</taxon>
        <taxon>Metazoa</taxon>
        <taxon>Ecdysozoa</taxon>
        <taxon>Arthropoda</taxon>
        <taxon>Chelicerata</taxon>
        <taxon>Arachnida</taxon>
        <taxon>Araneae</taxon>
        <taxon>Araneomorphae</taxon>
        <taxon>Entelegynae</taxon>
        <taxon>Araneoidea</taxon>
        <taxon>Nephilidae</taxon>
        <taxon>Trichonephila</taxon>
    </lineage>
</organism>
<dbReference type="Proteomes" id="UP000887116">
    <property type="component" value="Unassembled WGS sequence"/>
</dbReference>
<protein>
    <submittedName>
        <fullName evidence="1">Uncharacterized protein</fullName>
    </submittedName>
</protein>